<evidence type="ECO:0000256" key="1">
    <source>
        <dbReference type="SAM" id="Coils"/>
    </source>
</evidence>
<feature type="region of interest" description="Disordered" evidence="2">
    <location>
        <begin position="221"/>
        <end position="241"/>
    </location>
</feature>
<organism evidence="3 4">
    <name type="scientific">Neorhodopirellula pilleata</name>
    <dbReference type="NCBI Taxonomy" id="2714738"/>
    <lineage>
        <taxon>Bacteria</taxon>
        <taxon>Pseudomonadati</taxon>
        <taxon>Planctomycetota</taxon>
        <taxon>Planctomycetia</taxon>
        <taxon>Pirellulales</taxon>
        <taxon>Pirellulaceae</taxon>
        <taxon>Neorhodopirellula</taxon>
    </lineage>
</organism>
<dbReference type="AlphaFoldDB" id="A0A5C6AB44"/>
<comment type="caution">
    <text evidence="3">The sequence shown here is derived from an EMBL/GenBank/DDBJ whole genome shotgun (WGS) entry which is preliminary data.</text>
</comment>
<keyword evidence="4" id="KW-1185">Reference proteome</keyword>
<keyword evidence="1" id="KW-0175">Coiled coil</keyword>
<feature type="region of interest" description="Disordered" evidence="2">
    <location>
        <begin position="359"/>
        <end position="392"/>
    </location>
</feature>
<name>A0A5C6AB44_9BACT</name>
<feature type="compositionally biased region" description="Polar residues" evidence="2">
    <location>
        <begin position="47"/>
        <end position="61"/>
    </location>
</feature>
<accession>A0A5C6AB44</accession>
<feature type="region of interest" description="Disordered" evidence="2">
    <location>
        <begin position="1"/>
        <end position="96"/>
    </location>
</feature>
<feature type="compositionally biased region" description="Basic and acidic residues" evidence="2">
    <location>
        <begin position="359"/>
        <end position="370"/>
    </location>
</feature>
<reference evidence="3 4" key="1">
    <citation type="submission" date="2019-02" db="EMBL/GenBank/DDBJ databases">
        <title>Deep-cultivation of Planctomycetes and their phenomic and genomic characterization uncovers novel biology.</title>
        <authorList>
            <person name="Wiegand S."/>
            <person name="Jogler M."/>
            <person name="Boedeker C."/>
            <person name="Pinto D."/>
            <person name="Vollmers J."/>
            <person name="Rivas-Marin E."/>
            <person name="Kohn T."/>
            <person name="Peeters S.H."/>
            <person name="Heuer A."/>
            <person name="Rast P."/>
            <person name="Oberbeckmann S."/>
            <person name="Bunk B."/>
            <person name="Jeske O."/>
            <person name="Meyerdierks A."/>
            <person name="Storesund J.E."/>
            <person name="Kallscheuer N."/>
            <person name="Luecker S."/>
            <person name="Lage O.M."/>
            <person name="Pohl T."/>
            <person name="Merkel B.J."/>
            <person name="Hornburger P."/>
            <person name="Mueller R.-W."/>
            <person name="Bruemmer F."/>
            <person name="Labrenz M."/>
            <person name="Spormann A.M."/>
            <person name="Op Den Camp H."/>
            <person name="Overmann J."/>
            <person name="Amann R."/>
            <person name="Jetten M.S.M."/>
            <person name="Mascher T."/>
            <person name="Medema M.H."/>
            <person name="Devos D.P."/>
            <person name="Kaster A.-K."/>
            <person name="Ovreas L."/>
            <person name="Rohde M."/>
            <person name="Galperin M.Y."/>
            <person name="Jogler C."/>
        </authorList>
    </citation>
    <scope>NUCLEOTIDE SEQUENCE [LARGE SCALE GENOMIC DNA]</scope>
    <source>
        <strain evidence="3 4">Pla100</strain>
    </source>
</reference>
<gene>
    <name evidence="3" type="ORF">Pla100_28530</name>
</gene>
<protein>
    <submittedName>
        <fullName evidence="3">Uncharacterized protein</fullName>
    </submittedName>
</protein>
<proteinExistence type="predicted"/>
<dbReference type="Proteomes" id="UP000316213">
    <property type="component" value="Unassembled WGS sequence"/>
</dbReference>
<feature type="coiled-coil region" evidence="1">
    <location>
        <begin position="246"/>
        <end position="276"/>
    </location>
</feature>
<evidence type="ECO:0000256" key="2">
    <source>
        <dbReference type="SAM" id="MobiDB-lite"/>
    </source>
</evidence>
<evidence type="ECO:0000313" key="3">
    <source>
        <dbReference type="EMBL" id="TWT96375.1"/>
    </source>
</evidence>
<dbReference type="EMBL" id="SJPM01000005">
    <property type="protein sequence ID" value="TWT96375.1"/>
    <property type="molecule type" value="Genomic_DNA"/>
</dbReference>
<evidence type="ECO:0000313" key="4">
    <source>
        <dbReference type="Proteomes" id="UP000316213"/>
    </source>
</evidence>
<sequence>MAEYSTTSSDRDRTNPATGGEAFSLERLTHGMPRSHRKSRSIRKASATPSPASLSGITNADSPADICRTADSIDSVTTDSDHTETGTSAESDAGSAEVIQRLEELLHRFDRLDDRLDHFSLEQVDLSTQGEISIADVEELRLLRSELEEAWRSNEDLRHDNETLTAQLARASASQTIQSKIGVDESLSWEDRKAMIMAQMETDSFDADSFINSLSDRTKACARSHSSDEPENPDEFGTEPTPLEFVESLSRRVSEMEEIIRRRDQEIRDLKNLLENQSSTWQSETRNSGIAIGAAAIAGLIDADPLVIEERARLQQLKDDWEDKFRQTEIEASLERAKLSRERQELAKRTQELEERLEELQREKKNDGRVPPKGRRWLAELGLTPNSLSEAT</sequence>
<feature type="compositionally biased region" description="Basic residues" evidence="2">
    <location>
        <begin position="33"/>
        <end position="43"/>
    </location>
</feature>